<dbReference type="Proteomes" id="UP000789525">
    <property type="component" value="Unassembled WGS sequence"/>
</dbReference>
<gene>
    <name evidence="1" type="ORF">ACOLOM_LOCUS10277</name>
</gene>
<dbReference type="EMBL" id="CAJVPT010032536">
    <property type="protein sequence ID" value="CAG8701779.1"/>
    <property type="molecule type" value="Genomic_DNA"/>
</dbReference>
<reference evidence="1" key="1">
    <citation type="submission" date="2021-06" db="EMBL/GenBank/DDBJ databases">
        <authorList>
            <person name="Kallberg Y."/>
            <person name="Tangrot J."/>
            <person name="Rosling A."/>
        </authorList>
    </citation>
    <scope>NUCLEOTIDE SEQUENCE</scope>
    <source>
        <strain evidence="1">CL356</strain>
    </source>
</reference>
<protein>
    <submittedName>
        <fullName evidence="1">16967_t:CDS:1</fullName>
    </submittedName>
</protein>
<comment type="caution">
    <text evidence="1">The sequence shown here is derived from an EMBL/GenBank/DDBJ whole genome shotgun (WGS) entry which is preliminary data.</text>
</comment>
<organism evidence="1 2">
    <name type="scientific">Acaulospora colombiana</name>
    <dbReference type="NCBI Taxonomy" id="27376"/>
    <lineage>
        <taxon>Eukaryota</taxon>
        <taxon>Fungi</taxon>
        <taxon>Fungi incertae sedis</taxon>
        <taxon>Mucoromycota</taxon>
        <taxon>Glomeromycotina</taxon>
        <taxon>Glomeromycetes</taxon>
        <taxon>Diversisporales</taxon>
        <taxon>Acaulosporaceae</taxon>
        <taxon>Acaulospora</taxon>
    </lineage>
</organism>
<sequence length="91" mass="10292">DNVPKETDPQPSSSSARLDGVNQPTWACTVSEETNRCCWGVFHNKCIETKAAYQARNEDREGDWRCPGCQTQRTIPPGQYRYADNKASKKL</sequence>
<accession>A0ACA9PDU1</accession>
<keyword evidence="2" id="KW-1185">Reference proteome</keyword>
<evidence type="ECO:0000313" key="1">
    <source>
        <dbReference type="EMBL" id="CAG8701779.1"/>
    </source>
</evidence>
<feature type="non-terminal residue" evidence="1">
    <location>
        <position position="1"/>
    </location>
</feature>
<name>A0ACA9PDU1_9GLOM</name>
<proteinExistence type="predicted"/>
<evidence type="ECO:0000313" key="2">
    <source>
        <dbReference type="Proteomes" id="UP000789525"/>
    </source>
</evidence>